<sequence>MASLLENFPNLPPAIQDKVLDGPALMPPDGVTPNLLSPPNRNVEAIVVAVVCLFLSTTATVSRAYSRIFVTKRVEMQDYLGLAAFGSYIVLVWVYLDFLNIAGFFVHQWDITFMNIIPSSKILTYGLTIAYSASLLFAKTAILIEWMRLFSPHRTHAFFYWTSYLMICLNGLLILVLPQRIIWTLQMTRARKVGISLIFSVGLLATVCAAGRVAATFAIEYEGDATYTVSPVLMWALPEVTCVLLVFCLPTVPKTFGDQGPLFKVVSYVRSWTRLPSSGSRKLSGSTKGRRQPETHAYAMMGEDGNAMSLAELGLKRSASRKGSDQ</sequence>
<protein>
    <submittedName>
        <fullName evidence="1">Uncharacterized protein</fullName>
    </submittedName>
</protein>
<reference evidence="1 2" key="1">
    <citation type="journal article" date="2022" name="New Phytol.">
        <title>Ecological generalism drives hyperdiversity of secondary metabolite gene clusters in xylarialean endophytes.</title>
        <authorList>
            <person name="Franco M.E.E."/>
            <person name="Wisecaver J.H."/>
            <person name="Arnold A.E."/>
            <person name="Ju Y.M."/>
            <person name="Slot J.C."/>
            <person name="Ahrendt S."/>
            <person name="Moore L.P."/>
            <person name="Eastman K.E."/>
            <person name="Scott K."/>
            <person name="Konkel Z."/>
            <person name="Mondo S.J."/>
            <person name="Kuo A."/>
            <person name="Hayes R.D."/>
            <person name="Haridas S."/>
            <person name="Andreopoulos B."/>
            <person name="Riley R."/>
            <person name="LaButti K."/>
            <person name="Pangilinan J."/>
            <person name="Lipzen A."/>
            <person name="Amirebrahimi M."/>
            <person name="Yan J."/>
            <person name="Adam C."/>
            <person name="Keymanesh K."/>
            <person name="Ng V."/>
            <person name="Louie K."/>
            <person name="Northen T."/>
            <person name="Drula E."/>
            <person name="Henrissat B."/>
            <person name="Hsieh H.M."/>
            <person name="Youens-Clark K."/>
            <person name="Lutzoni F."/>
            <person name="Miadlikowska J."/>
            <person name="Eastwood D.C."/>
            <person name="Hamelin R.C."/>
            <person name="Grigoriev I.V."/>
            <person name="U'Ren J.M."/>
        </authorList>
    </citation>
    <scope>NUCLEOTIDE SEQUENCE [LARGE SCALE GENOMIC DNA]</scope>
    <source>
        <strain evidence="1 2">CBS 119005</strain>
    </source>
</reference>
<proteinExistence type="predicted"/>
<organism evidence="1 2">
    <name type="scientific">Hypoxylon rubiginosum</name>
    <dbReference type="NCBI Taxonomy" id="110542"/>
    <lineage>
        <taxon>Eukaryota</taxon>
        <taxon>Fungi</taxon>
        <taxon>Dikarya</taxon>
        <taxon>Ascomycota</taxon>
        <taxon>Pezizomycotina</taxon>
        <taxon>Sordariomycetes</taxon>
        <taxon>Xylariomycetidae</taxon>
        <taxon>Xylariales</taxon>
        <taxon>Hypoxylaceae</taxon>
        <taxon>Hypoxylon</taxon>
    </lineage>
</organism>
<accession>A0ACB9YGF8</accession>
<gene>
    <name evidence="1" type="ORF">F4820DRAFT_442188</name>
</gene>
<keyword evidence="2" id="KW-1185">Reference proteome</keyword>
<evidence type="ECO:0000313" key="2">
    <source>
        <dbReference type="Proteomes" id="UP001497700"/>
    </source>
</evidence>
<dbReference type="EMBL" id="MU393719">
    <property type="protein sequence ID" value="KAI4858579.1"/>
    <property type="molecule type" value="Genomic_DNA"/>
</dbReference>
<dbReference type="Proteomes" id="UP001497700">
    <property type="component" value="Unassembled WGS sequence"/>
</dbReference>
<evidence type="ECO:0000313" key="1">
    <source>
        <dbReference type="EMBL" id="KAI4858579.1"/>
    </source>
</evidence>
<comment type="caution">
    <text evidence="1">The sequence shown here is derived from an EMBL/GenBank/DDBJ whole genome shotgun (WGS) entry which is preliminary data.</text>
</comment>
<name>A0ACB9YGF8_9PEZI</name>